<accession>A0A9D4D5L9</accession>
<organism evidence="2 3">
    <name type="scientific">Dreissena polymorpha</name>
    <name type="common">Zebra mussel</name>
    <name type="synonym">Mytilus polymorpha</name>
    <dbReference type="NCBI Taxonomy" id="45954"/>
    <lineage>
        <taxon>Eukaryota</taxon>
        <taxon>Metazoa</taxon>
        <taxon>Spiralia</taxon>
        <taxon>Lophotrochozoa</taxon>
        <taxon>Mollusca</taxon>
        <taxon>Bivalvia</taxon>
        <taxon>Autobranchia</taxon>
        <taxon>Heteroconchia</taxon>
        <taxon>Euheterodonta</taxon>
        <taxon>Imparidentia</taxon>
        <taxon>Neoheterodontei</taxon>
        <taxon>Myida</taxon>
        <taxon>Dreissenoidea</taxon>
        <taxon>Dreissenidae</taxon>
        <taxon>Dreissena</taxon>
    </lineage>
</organism>
<proteinExistence type="predicted"/>
<dbReference type="SUPFAM" id="SSF52266">
    <property type="entry name" value="SGNH hydrolase"/>
    <property type="match status" value="1"/>
</dbReference>
<feature type="region of interest" description="Disordered" evidence="1">
    <location>
        <begin position="1"/>
        <end position="35"/>
    </location>
</feature>
<sequence length="248" mass="28398">MSGRGKPAGRKRKAQTNLTENEEKRQRDEAPSDHDVPEFIQLLASDKSENTNKKAVWLVGDSHIRWAGERFHSRHRDTFKNFTISWDGQSGLRVEDLHPVIQLGMIKGRTPEIIFLHVGGNNITSTNQCKTIRIIKSELQYLFDIFPNSLIVWVFILPRLSWTREVVDNSYQKKMNSKRQKINRTISNYVLSFARGRAILIESIDLSTPGMFHVDKVHLSDVGNELFIFSIGEAIASFLGSDIKFIKC</sequence>
<evidence type="ECO:0008006" key="4">
    <source>
        <dbReference type="Google" id="ProtNLM"/>
    </source>
</evidence>
<dbReference type="InterPro" id="IPR036514">
    <property type="entry name" value="SGNH_hydro_sf"/>
</dbReference>
<evidence type="ECO:0000313" key="2">
    <source>
        <dbReference type="EMBL" id="KAH3738351.1"/>
    </source>
</evidence>
<dbReference type="AlphaFoldDB" id="A0A9D4D5L9"/>
<reference evidence="2" key="1">
    <citation type="journal article" date="2019" name="bioRxiv">
        <title>The Genome of the Zebra Mussel, Dreissena polymorpha: A Resource for Invasive Species Research.</title>
        <authorList>
            <person name="McCartney M.A."/>
            <person name="Auch B."/>
            <person name="Kono T."/>
            <person name="Mallez S."/>
            <person name="Zhang Y."/>
            <person name="Obille A."/>
            <person name="Becker A."/>
            <person name="Abrahante J.E."/>
            <person name="Garbe J."/>
            <person name="Badalamenti J.P."/>
            <person name="Herman A."/>
            <person name="Mangelson H."/>
            <person name="Liachko I."/>
            <person name="Sullivan S."/>
            <person name="Sone E.D."/>
            <person name="Koren S."/>
            <person name="Silverstein K.A.T."/>
            <person name="Beckman K.B."/>
            <person name="Gohl D.M."/>
        </authorList>
    </citation>
    <scope>NUCLEOTIDE SEQUENCE</scope>
    <source>
        <strain evidence="2">Duluth1</strain>
        <tissue evidence="2">Whole animal</tissue>
    </source>
</reference>
<dbReference type="EMBL" id="JAIWYP010000011">
    <property type="protein sequence ID" value="KAH3738351.1"/>
    <property type="molecule type" value="Genomic_DNA"/>
</dbReference>
<feature type="compositionally biased region" description="Basic and acidic residues" evidence="1">
    <location>
        <begin position="21"/>
        <end position="35"/>
    </location>
</feature>
<comment type="caution">
    <text evidence="2">The sequence shown here is derived from an EMBL/GenBank/DDBJ whole genome shotgun (WGS) entry which is preliminary data.</text>
</comment>
<reference evidence="2" key="2">
    <citation type="submission" date="2020-11" db="EMBL/GenBank/DDBJ databases">
        <authorList>
            <person name="McCartney M.A."/>
            <person name="Auch B."/>
            <person name="Kono T."/>
            <person name="Mallez S."/>
            <person name="Becker A."/>
            <person name="Gohl D.M."/>
            <person name="Silverstein K.A.T."/>
            <person name="Koren S."/>
            <person name="Bechman K.B."/>
            <person name="Herman A."/>
            <person name="Abrahante J.E."/>
            <person name="Garbe J."/>
        </authorList>
    </citation>
    <scope>NUCLEOTIDE SEQUENCE</scope>
    <source>
        <strain evidence="2">Duluth1</strain>
        <tissue evidence="2">Whole animal</tissue>
    </source>
</reference>
<name>A0A9D4D5L9_DREPO</name>
<keyword evidence="3" id="KW-1185">Reference proteome</keyword>
<evidence type="ECO:0000256" key="1">
    <source>
        <dbReference type="SAM" id="MobiDB-lite"/>
    </source>
</evidence>
<gene>
    <name evidence="2" type="ORF">DPMN_044985</name>
</gene>
<evidence type="ECO:0000313" key="3">
    <source>
        <dbReference type="Proteomes" id="UP000828390"/>
    </source>
</evidence>
<dbReference type="Gene3D" id="3.40.50.1110">
    <property type="entry name" value="SGNH hydrolase"/>
    <property type="match status" value="1"/>
</dbReference>
<protein>
    <recommendedName>
        <fullName evidence="4">SGNH hydrolase-type esterase domain-containing protein</fullName>
    </recommendedName>
</protein>
<dbReference type="Proteomes" id="UP000828390">
    <property type="component" value="Unassembled WGS sequence"/>
</dbReference>